<sequence>MAPPKGKDLLVHRPLSYKFYIWHVWIAWNLKMAADFSCSCTLSFCFFISFEGFSLFFVL</sequence>
<evidence type="ECO:0000256" key="1">
    <source>
        <dbReference type="SAM" id="Phobius"/>
    </source>
</evidence>
<feature type="transmembrane region" description="Helical" evidence="1">
    <location>
        <begin position="36"/>
        <end position="58"/>
    </location>
</feature>
<keyword evidence="1" id="KW-1133">Transmembrane helix</keyword>
<name>A0A2P2KUB6_RHIMU</name>
<dbReference type="EMBL" id="GGEC01028837">
    <property type="protein sequence ID" value="MBX09321.1"/>
    <property type="molecule type" value="Transcribed_RNA"/>
</dbReference>
<proteinExistence type="predicted"/>
<reference evidence="2" key="1">
    <citation type="submission" date="2018-02" db="EMBL/GenBank/DDBJ databases">
        <title>Rhizophora mucronata_Transcriptome.</title>
        <authorList>
            <person name="Meera S.P."/>
            <person name="Sreeshan A."/>
            <person name="Augustine A."/>
        </authorList>
    </citation>
    <scope>NUCLEOTIDE SEQUENCE</scope>
    <source>
        <tissue evidence="2">Leaf</tissue>
    </source>
</reference>
<organism evidence="2">
    <name type="scientific">Rhizophora mucronata</name>
    <name type="common">Asiatic mangrove</name>
    <dbReference type="NCBI Taxonomy" id="61149"/>
    <lineage>
        <taxon>Eukaryota</taxon>
        <taxon>Viridiplantae</taxon>
        <taxon>Streptophyta</taxon>
        <taxon>Embryophyta</taxon>
        <taxon>Tracheophyta</taxon>
        <taxon>Spermatophyta</taxon>
        <taxon>Magnoliopsida</taxon>
        <taxon>eudicotyledons</taxon>
        <taxon>Gunneridae</taxon>
        <taxon>Pentapetalae</taxon>
        <taxon>rosids</taxon>
        <taxon>fabids</taxon>
        <taxon>Malpighiales</taxon>
        <taxon>Rhizophoraceae</taxon>
        <taxon>Rhizophora</taxon>
    </lineage>
</organism>
<keyword evidence="1" id="KW-0472">Membrane</keyword>
<dbReference type="EMBL" id="GGEC01028841">
    <property type="protein sequence ID" value="MBX09325.1"/>
    <property type="molecule type" value="Transcribed_RNA"/>
</dbReference>
<evidence type="ECO:0000313" key="2">
    <source>
        <dbReference type="EMBL" id="MBX09321.1"/>
    </source>
</evidence>
<accession>A0A2P2KUB6</accession>
<protein>
    <submittedName>
        <fullName evidence="2">Uncharacterized protein</fullName>
    </submittedName>
</protein>
<keyword evidence="1" id="KW-0812">Transmembrane</keyword>
<dbReference type="AlphaFoldDB" id="A0A2P2KUB6"/>